<comment type="subcellular location">
    <subcellularLocation>
        <location evidence="1">Nucleus</location>
    </subcellularLocation>
</comment>
<dbReference type="InterPro" id="IPR036576">
    <property type="entry name" value="WRKY_dom_sf"/>
</dbReference>
<dbReference type="GO" id="GO:0043565">
    <property type="term" value="F:sequence-specific DNA binding"/>
    <property type="evidence" value="ECO:0007669"/>
    <property type="project" value="InterPro"/>
</dbReference>
<dbReference type="PANTHER" id="PTHR31221">
    <property type="entry name" value="WRKY TRANSCRIPTION FACTOR PROTEIN 1-RELATED"/>
    <property type="match status" value="1"/>
</dbReference>
<evidence type="ECO:0000256" key="1">
    <source>
        <dbReference type="ARBA" id="ARBA00004123"/>
    </source>
</evidence>
<sequence>MPERKLGKIDNKYTLKIKSSGNGMADDGYKWRKYGQKAIKNSPYPRSYYKCTNPGCSAKKQVEKWRDEPDTLIITYQGLHLHPYSPFQDNNAATKKPRNQATKKLQHQILSTVLSHYCQALALKK</sequence>
<keyword evidence="4" id="KW-0238">DNA-binding</keyword>
<protein>
    <recommendedName>
        <fullName evidence="7">WRKY domain-containing protein</fullName>
    </recommendedName>
</protein>
<evidence type="ECO:0000256" key="6">
    <source>
        <dbReference type="ARBA" id="ARBA00023242"/>
    </source>
</evidence>
<dbReference type="InterPro" id="IPR003657">
    <property type="entry name" value="WRKY_dom"/>
</dbReference>
<keyword evidence="3" id="KW-0805">Transcription regulation</keyword>
<dbReference type="GO" id="GO:0003700">
    <property type="term" value="F:DNA-binding transcription factor activity"/>
    <property type="evidence" value="ECO:0007669"/>
    <property type="project" value="InterPro"/>
</dbReference>
<dbReference type="Pfam" id="PF03106">
    <property type="entry name" value="WRKY"/>
    <property type="match status" value="1"/>
</dbReference>
<keyword evidence="6" id="KW-0539">Nucleus</keyword>
<gene>
    <name evidence="8" type="ORF">HRI_000646200</name>
</gene>
<keyword evidence="5" id="KW-0804">Transcription</keyword>
<comment type="caution">
    <text evidence="8">The sequence shown here is derived from an EMBL/GenBank/DDBJ whole genome shotgun (WGS) entry which is preliminary data.</text>
</comment>
<organism evidence="8 9">
    <name type="scientific">Hibiscus trionum</name>
    <name type="common">Flower of an hour</name>
    <dbReference type="NCBI Taxonomy" id="183268"/>
    <lineage>
        <taxon>Eukaryota</taxon>
        <taxon>Viridiplantae</taxon>
        <taxon>Streptophyta</taxon>
        <taxon>Embryophyta</taxon>
        <taxon>Tracheophyta</taxon>
        <taxon>Spermatophyta</taxon>
        <taxon>Magnoliopsida</taxon>
        <taxon>eudicotyledons</taxon>
        <taxon>Gunneridae</taxon>
        <taxon>Pentapetalae</taxon>
        <taxon>rosids</taxon>
        <taxon>malvids</taxon>
        <taxon>Malvales</taxon>
        <taxon>Malvaceae</taxon>
        <taxon>Malvoideae</taxon>
        <taxon>Hibiscus</taxon>
    </lineage>
</organism>
<dbReference type="FunFam" id="2.20.25.80:FF:000006">
    <property type="entry name" value="WRKY transcription factor"/>
    <property type="match status" value="1"/>
</dbReference>
<proteinExistence type="predicted"/>
<evidence type="ECO:0000313" key="9">
    <source>
        <dbReference type="Proteomes" id="UP001165190"/>
    </source>
</evidence>
<keyword evidence="2" id="KW-0677">Repeat</keyword>
<name>A0A9W7LME1_HIBTR</name>
<evidence type="ECO:0000256" key="5">
    <source>
        <dbReference type="ARBA" id="ARBA00023163"/>
    </source>
</evidence>
<reference evidence="8" key="1">
    <citation type="submission" date="2023-05" db="EMBL/GenBank/DDBJ databases">
        <title>Genome and transcriptome analyses reveal genes involved in the formation of fine ridges on petal epidermal cells in Hibiscus trionum.</title>
        <authorList>
            <person name="Koshimizu S."/>
            <person name="Masuda S."/>
            <person name="Ishii T."/>
            <person name="Shirasu K."/>
            <person name="Hoshino A."/>
            <person name="Arita M."/>
        </authorList>
    </citation>
    <scope>NUCLEOTIDE SEQUENCE</scope>
    <source>
        <strain evidence="8">Hamamatsu line</strain>
    </source>
</reference>
<accession>A0A9W7LME1</accession>
<dbReference type="PANTHER" id="PTHR31221:SF42">
    <property type="entry name" value="WRKY TRANSCRIPTION FACTOR 49-RELATED"/>
    <property type="match status" value="1"/>
</dbReference>
<dbReference type="Gene3D" id="2.20.25.80">
    <property type="entry name" value="WRKY domain"/>
    <property type="match status" value="1"/>
</dbReference>
<dbReference type="GO" id="GO:0005634">
    <property type="term" value="C:nucleus"/>
    <property type="evidence" value="ECO:0007669"/>
    <property type="project" value="UniProtKB-SubCell"/>
</dbReference>
<dbReference type="Proteomes" id="UP001165190">
    <property type="component" value="Unassembled WGS sequence"/>
</dbReference>
<dbReference type="SUPFAM" id="SSF118290">
    <property type="entry name" value="WRKY DNA-binding domain"/>
    <property type="match status" value="1"/>
</dbReference>
<dbReference type="InterPro" id="IPR044810">
    <property type="entry name" value="WRKY_plant"/>
</dbReference>
<dbReference type="EMBL" id="BSYR01000007">
    <property type="protein sequence ID" value="GMI69769.1"/>
    <property type="molecule type" value="Genomic_DNA"/>
</dbReference>
<dbReference type="AlphaFoldDB" id="A0A9W7LME1"/>
<dbReference type="SMART" id="SM00774">
    <property type="entry name" value="WRKY"/>
    <property type="match status" value="1"/>
</dbReference>
<feature type="domain" description="WRKY" evidence="7">
    <location>
        <begin position="20"/>
        <end position="85"/>
    </location>
</feature>
<dbReference type="OrthoDB" id="652816at2759"/>
<keyword evidence="9" id="KW-1185">Reference proteome</keyword>
<evidence type="ECO:0000259" key="7">
    <source>
        <dbReference type="PROSITE" id="PS50811"/>
    </source>
</evidence>
<evidence type="ECO:0000256" key="4">
    <source>
        <dbReference type="ARBA" id="ARBA00023125"/>
    </source>
</evidence>
<dbReference type="PROSITE" id="PS50811">
    <property type="entry name" value="WRKY"/>
    <property type="match status" value="1"/>
</dbReference>
<evidence type="ECO:0000256" key="2">
    <source>
        <dbReference type="ARBA" id="ARBA00022737"/>
    </source>
</evidence>
<evidence type="ECO:0000256" key="3">
    <source>
        <dbReference type="ARBA" id="ARBA00023015"/>
    </source>
</evidence>
<evidence type="ECO:0000313" key="8">
    <source>
        <dbReference type="EMBL" id="GMI69769.1"/>
    </source>
</evidence>